<accession>A0ABV6BQ28</accession>
<dbReference type="Gene3D" id="3.40.1580.10">
    <property type="entry name" value="SMI1/KNR4-like"/>
    <property type="match status" value="1"/>
</dbReference>
<keyword evidence="3" id="KW-1185">Reference proteome</keyword>
<dbReference type="EMBL" id="JBHLYW010000007">
    <property type="protein sequence ID" value="MFC0077083.1"/>
    <property type="molecule type" value="Genomic_DNA"/>
</dbReference>
<evidence type="ECO:0000313" key="3">
    <source>
        <dbReference type="Proteomes" id="UP001589734"/>
    </source>
</evidence>
<gene>
    <name evidence="2" type="ORF">ACFFLS_08525</name>
</gene>
<dbReference type="InterPro" id="IPR018958">
    <property type="entry name" value="Knr4/Smi1-like_dom"/>
</dbReference>
<evidence type="ECO:0000259" key="1">
    <source>
        <dbReference type="Pfam" id="PF09346"/>
    </source>
</evidence>
<dbReference type="InterPro" id="IPR037883">
    <property type="entry name" value="Knr4/Smi1-like_sf"/>
</dbReference>
<sequence>MSFEKELSHLLIMEEKDNIHSERKKATAAEITILKNRYPTLPEEYFDYLLEIGSGTILESQFKVMSNLFDFTDLGLEDVYYLPESIQFFGDNFSGDFAGFDLLQHKNEVVEFWYDSNEIYHTGKTFRQYIREKMLLFNL</sequence>
<name>A0ABV6BQ28_9FLAO</name>
<dbReference type="Proteomes" id="UP001589734">
    <property type="component" value="Unassembled WGS sequence"/>
</dbReference>
<proteinExistence type="predicted"/>
<dbReference type="RefSeq" id="WP_379686126.1">
    <property type="nucleotide sequence ID" value="NZ_JBHLYW010000007.1"/>
</dbReference>
<protein>
    <submittedName>
        <fullName evidence="2">SMI1/KNR4 family protein</fullName>
    </submittedName>
</protein>
<reference evidence="2 3" key="1">
    <citation type="submission" date="2024-09" db="EMBL/GenBank/DDBJ databases">
        <authorList>
            <person name="Sun Q."/>
            <person name="Mori K."/>
        </authorList>
    </citation>
    <scope>NUCLEOTIDE SEQUENCE [LARGE SCALE GENOMIC DNA]</scope>
    <source>
        <strain evidence="2 3">CGMCC 1.12926</strain>
    </source>
</reference>
<organism evidence="2 3">
    <name type="scientific">Flavobacterium procerum</name>
    <dbReference type="NCBI Taxonomy" id="1455569"/>
    <lineage>
        <taxon>Bacteria</taxon>
        <taxon>Pseudomonadati</taxon>
        <taxon>Bacteroidota</taxon>
        <taxon>Flavobacteriia</taxon>
        <taxon>Flavobacteriales</taxon>
        <taxon>Flavobacteriaceae</taxon>
        <taxon>Flavobacterium</taxon>
    </lineage>
</organism>
<evidence type="ECO:0000313" key="2">
    <source>
        <dbReference type="EMBL" id="MFC0077083.1"/>
    </source>
</evidence>
<feature type="domain" description="Knr4/Smi1-like" evidence="1">
    <location>
        <begin position="26"/>
        <end position="131"/>
    </location>
</feature>
<dbReference type="Pfam" id="PF09346">
    <property type="entry name" value="SMI1_KNR4"/>
    <property type="match status" value="1"/>
</dbReference>
<dbReference type="SUPFAM" id="SSF160631">
    <property type="entry name" value="SMI1/KNR4-like"/>
    <property type="match status" value="1"/>
</dbReference>
<comment type="caution">
    <text evidence="2">The sequence shown here is derived from an EMBL/GenBank/DDBJ whole genome shotgun (WGS) entry which is preliminary data.</text>
</comment>